<feature type="transmembrane region" description="Helical" evidence="1">
    <location>
        <begin position="101"/>
        <end position="130"/>
    </location>
</feature>
<evidence type="ECO:0000313" key="3">
    <source>
        <dbReference type="Proteomes" id="UP000215145"/>
    </source>
</evidence>
<dbReference type="EMBL" id="NMUQ01000001">
    <property type="protein sequence ID" value="OXM16589.1"/>
    <property type="molecule type" value="Genomic_DNA"/>
</dbReference>
<evidence type="ECO:0000313" key="2">
    <source>
        <dbReference type="EMBL" id="OXM16589.1"/>
    </source>
</evidence>
<keyword evidence="3" id="KW-1185">Reference proteome</keyword>
<dbReference type="OrthoDB" id="2991478at2"/>
<sequence length="260" mass="29798">MKLNRIDIKWERFILLKLTIWGILLALFSVLRVHGSNQSLDDFISSAYGTINLSNVQNVIPVLIWMLPLLVLNFILGDYIDKQLNQHAVYIFTRTEKRKEWLTAQAISLFSYVIYFHILLQVFLVTFGYVSGFRALSPITMWGNVVLGMITFFLSNILAVFIINLLSLRMNTVPSAAFIIAYQSVVLYLSGIMLKNSSSSYDLIKWFPLTQGVQGWDGYAEMRVSEFSLEGSLFALVYLVTALLIVYLIGLFVIQKRDFY</sequence>
<protein>
    <submittedName>
        <fullName evidence="2">Uncharacterized protein</fullName>
    </submittedName>
</protein>
<proteinExistence type="predicted"/>
<evidence type="ECO:0000256" key="1">
    <source>
        <dbReference type="SAM" id="Phobius"/>
    </source>
</evidence>
<gene>
    <name evidence="2" type="ORF">CGZ75_07985</name>
</gene>
<keyword evidence="1" id="KW-1133">Transmembrane helix</keyword>
<keyword evidence="1" id="KW-0472">Membrane</keyword>
<accession>A0A229P3Y5</accession>
<dbReference type="RefSeq" id="WP_089523673.1">
    <property type="nucleotide sequence ID" value="NZ_NMUQ01000001.1"/>
</dbReference>
<comment type="caution">
    <text evidence="2">The sequence shown here is derived from an EMBL/GenBank/DDBJ whole genome shotgun (WGS) entry which is preliminary data.</text>
</comment>
<feature type="transmembrane region" description="Helical" evidence="1">
    <location>
        <begin position="142"/>
        <end position="166"/>
    </location>
</feature>
<keyword evidence="1" id="KW-0812">Transmembrane</keyword>
<dbReference type="Proteomes" id="UP000215145">
    <property type="component" value="Unassembled WGS sequence"/>
</dbReference>
<feature type="transmembrane region" description="Helical" evidence="1">
    <location>
        <begin position="59"/>
        <end position="80"/>
    </location>
</feature>
<organism evidence="2 3">
    <name type="scientific">Paenibacillus herberti</name>
    <dbReference type="NCBI Taxonomy" id="1619309"/>
    <lineage>
        <taxon>Bacteria</taxon>
        <taxon>Bacillati</taxon>
        <taxon>Bacillota</taxon>
        <taxon>Bacilli</taxon>
        <taxon>Bacillales</taxon>
        <taxon>Paenibacillaceae</taxon>
        <taxon>Paenibacillus</taxon>
    </lineage>
</organism>
<dbReference type="AlphaFoldDB" id="A0A229P3Y5"/>
<feature type="transmembrane region" description="Helical" evidence="1">
    <location>
        <begin position="173"/>
        <end position="194"/>
    </location>
</feature>
<feature type="transmembrane region" description="Helical" evidence="1">
    <location>
        <begin position="233"/>
        <end position="254"/>
    </location>
</feature>
<name>A0A229P3Y5_9BACL</name>
<reference evidence="2 3" key="1">
    <citation type="submission" date="2017-07" db="EMBL/GenBank/DDBJ databases">
        <title>Paenibacillus herberti R33 genome sequencing and assembly.</title>
        <authorList>
            <person name="Su W."/>
        </authorList>
    </citation>
    <scope>NUCLEOTIDE SEQUENCE [LARGE SCALE GENOMIC DNA]</scope>
    <source>
        <strain evidence="2 3">R33</strain>
    </source>
</reference>